<dbReference type="Pfam" id="PF00041">
    <property type="entry name" value="fn3"/>
    <property type="match status" value="1"/>
</dbReference>
<evidence type="ECO:0000259" key="2">
    <source>
        <dbReference type="Pfam" id="PF00041"/>
    </source>
</evidence>
<dbReference type="InterPro" id="IPR013783">
    <property type="entry name" value="Ig-like_fold"/>
</dbReference>
<organism evidence="3 4">
    <name type="scientific">Leptidea sinapis</name>
    <dbReference type="NCBI Taxonomy" id="189913"/>
    <lineage>
        <taxon>Eukaryota</taxon>
        <taxon>Metazoa</taxon>
        <taxon>Ecdysozoa</taxon>
        <taxon>Arthropoda</taxon>
        <taxon>Hexapoda</taxon>
        <taxon>Insecta</taxon>
        <taxon>Pterygota</taxon>
        <taxon>Neoptera</taxon>
        <taxon>Endopterygota</taxon>
        <taxon>Lepidoptera</taxon>
        <taxon>Glossata</taxon>
        <taxon>Ditrysia</taxon>
        <taxon>Papilionoidea</taxon>
        <taxon>Pieridae</taxon>
        <taxon>Dismorphiinae</taxon>
        <taxon>Leptidea</taxon>
    </lineage>
</organism>
<dbReference type="EMBL" id="FZQP02001393">
    <property type="protein sequence ID" value="VVC92751.1"/>
    <property type="molecule type" value="Genomic_DNA"/>
</dbReference>
<feature type="chain" id="PRO_5022880448" description="Fibronectin type-III domain-containing protein" evidence="1">
    <location>
        <begin position="19"/>
        <end position="189"/>
    </location>
</feature>
<feature type="signal peptide" evidence="1">
    <location>
        <begin position="1"/>
        <end position="18"/>
    </location>
</feature>
<evidence type="ECO:0000313" key="4">
    <source>
        <dbReference type="Proteomes" id="UP000324832"/>
    </source>
</evidence>
<keyword evidence="4" id="KW-1185">Reference proteome</keyword>
<dbReference type="InterPro" id="IPR003961">
    <property type="entry name" value="FN3_dom"/>
</dbReference>
<evidence type="ECO:0000256" key="1">
    <source>
        <dbReference type="SAM" id="SignalP"/>
    </source>
</evidence>
<dbReference type="InterPro" id="IPR036116">
    <property type="entry name" value="FN3_sf"/>
</dbReference>
<proteinExistence type="predicted"/>
<protein>
    <recommendedName>
        <fullName evidence="2">Fibronectin type-III domain-containing protein</fullName>
    </recommendedName>
</protein>
<gene>
    <name evidence="3" type="ORF">LSINAPIS_LOCUS5110</name>
</gene>
<evidence type="ECO:0000313" key="3">
    <source>
        <dbReference type="EMBL" id="VVC92751.1"/>
    </source>
</evidence>
<accession>A0A5E4Q5W8</accession>
<name>A0A5E4Q5W8_9NEOP</name>
<dbReference type="AlphaFoldDB" id="A0A5E4Q5W8"/>
<dbReference type="Proteomes" id="UP000324832">
    <property type="component" value="Unassembled WGS sequence"/>
</dbReference>
<dbReference type="CDD" id="cd00063">
    <property type="entry name" value="FN3"/>
    <property type="match status" value="1"/>
</dbReference>
<sequence length="189" mass="21732">MLFLFIIVLANQLTNLNSLEAPKGMKVSFLEPLGFYVEWELVPRTIEDRISGYKVKLWKINEEISRNFKLLFGEQVPGLEKKDVSQEQFENHYTPKNEPTVFDVTNGYLKAIKIKDIKEETLYEVRVAAVRGSEIGPMSDPLRVKVIFRNTTTVMLAKRSLNYCELSTLNGLGDRSVNKDDATLYHTRL</sequence>
<dbReference type="OrthoDB" id="6883439at2759"/>
<keyword evidence="1" id="KW-0732">Signal</keyword>
<reference evidence="3 4" key="1">
    <citation type="submission" date="2017-07" db="EMBL/GenBank/DDBJ databases">
        <authorList>
            <person name="Talla V."/>
            <person name="Backstrom N."/>
        </authorList>
    </citation>
    <scope>NUCLEOTIDE SEQUENCE [LARGE SCALE GENOMIC DNA]</scope>
</reference>
<dbReference type="SUPFAM" id="SSF49265">
    <property type="entry name" value="Fibronectin type III"/>
    <property type="match status" value="1"/>
</dbReference>
<dbReference type="Gene3D" id="2.60.40.10">
    <property type="entry name" value="Immunoglobulins"/>
    <property type="match status" value="1"/>
</dbReference>
<feature type="domain" description="Fibronectin type-III" evidence="2">
    <location>
        <begin position="21"/>
        <end position="144"/>
    </location>
</feature>